<protein>
    <submittedName>
        <fullName evidence="4">4'-phosphopantetheinyl transferase superfamily protein</fullName>
    </submittedName>
</protein>
<dbReference type="SUPFAM" id="SSF56214">
    <property type="entry name" value="4'-phosphopantetheinyl transferase"/>
    <property type="match status" value="2"/>
</dbReference>
<dbReference type="InterPro" id="IPR008278">
    <property type="entry name" value="4-PPantetheinyl_Trfase_dom"/>
</dbReference>
<keyword evidence="1 4" id="KW-0808">Transferase</keyword>
<dbReference type="Proteomes" id="UP001240150">
    <property type="component" value="Chromosome"/>
</dbReference>
<sequence length="245" mass="25761">MEAPRWLAVGEADLPSGTAWLTGAEQARAAGLRFRKRHDEFLLRRLAAKHAVAAILGRPADPATLATIEVGNAPSGAPLVHVDGVPSGLDVSISDRAGWAICLAGPGVGCDLELVEPRTPGFVRDFLTEAEQRLVTGLPPGDARDAVANLIWSAKESALKVLRTGLRRDTREVEVTVPGPPGAGWAPISVRESGGATFPGWCRRSGSFLITVVGREPAPPPIALAGPDPLAGASPRHSWVDRPLR</sequence>
<accession>A0ABY8W5W4</accession>
<feature type="region of interest" description="Disordered" evidence="2">
    <location>
        <begin position="223"/>
        <end position="245"/>
    </location>
</feature>
<feature type="domain" description="4'-phosphopantetheinyl transferase" evidence="3">
    <location>
        <begin position="107"/>
        <end position="176"/>
    </location>
</feature>
<keyword evidence="5" id="KW-1185">Reference proteome</keyword>
<dbReference type="Gene3D" id="3.90.470.20">
    <property type="entry name" value="4'-phosphopantetheinyl transferase domain"/>
    <property type="match status" value="2"/>
</dbReference>
<evidence type="ECO:0000313" key="5">
    <source>
        <dbReference type="Proteomes" id="UP001240150"/>
    </source>
</evidence>
<evidence type="ECO:0000256" key="2">
    <source>
        <dbReference type="SAM" id="MobiDB-lite"/>
    </source>
</evidence>
<evidence type="ECO:0000259" key="3">
    <source>
        <dbReference type="Pfam" id="PF01648"/>
    </source>
</evidence>
<gene>
    <name evidence="4" type="ORF">ACTOB_004860</name>
</gene>
<reference evidence="4 5" key="1">
    <citation type="submission" date="2023-06" db="EMBL/GenBank/DDBJ databases">
        <authorList>
            <person name="Yushchuk O."/>
            <person name="Binda E."/>
            <person name="Ruckert-Reed C."/>
            <person name="Fedorenko V."/>
            <person name="Kalinowski J."/>
            <person name="Marinelli F."/>
        </authorList>
    </citation>
    <scope>NUCLEOTIDE SEQUENCE [LARGE SCALE GENOMIC DNA]</scope>
    <source>
        <strain evidence="4 5">NRRL 3884</strain>
    </source>
</reference>
<dbReference type="GO" id="GO:0016740">
    <property type="term" value="F:transferase activity"/>
    <property type="evidence" value="ECO:0007669"/>
    <property type="project" value="UniProtKB-KW"/>
</dbReference>
<name>A0ABY8W5W4_9ACTN</name>
<dbReference type="Pfam" id="PF01648">
    <property type="entry name" value="ACPS"/>
    <property type="match status" value="1"/>
</dbReference>
<dbReference type="RefSeq" id="WP_284914109.1">
    <property type="nucleotide sequence ID" value="NZ_CP126980.1"/>
</dbReference>
<dbReference type="InterPro" id="IPR037143">
    <property type="entry name" value="4-PPantetheinyl_Trfase_dom_sf"/>
</dbReference>
<evidence type="ECO:0000256" key="1">
    <source>
        <dbReference type="ARBA" id="ARBA00022679"/>
    </source>
</evidence>
<dbReference type="EMBL" id="CP126980">
    <property type="protein sequence ID" value="WIM92902.1"/>
    <property type="molecule type" value="Genomic_DNA"/>
</dbReference>
<proteinExistence type="predicted"/>
<evidence type="ECO:0000313" key="4">
    <source>
        <dbReference type="EMBL" id="WIM92902.1"/>
    </source>
</evidence>
<organism evidence="4 5">
    <name type="scientific">Actinoplanes oblitus</name>
    <dbReference type="NCBI Taxonomy" id="3040509"/>
    <lineage>
        <taxon>Bacteria</taxon>
        <taxon>Bacillati</taxon>
        <taxon>Actinomycetota</taxon>
        <taxon>Actinomycetes</taxon>
        <taxon>Micromonosporales</taxon>
        <taxon>Micromonosporaceae</taxon>
        <taxon>Actinoplanes</taxon>
    </lineage>
</organism>